<keyword evidence="1" id="KW-0472">Membrane</keyword>
<evidence type="ECO:0000313" key="2">
    <source>
        <dbReference type="EMBL" id="MBE8716434.1"/>
    </source>
</evidence>
<organism evidence="2 3">
    <name type="scientific">Cellvibrio polysaccharolyticus</name>
    <dbReference type="NCBI Taxonomy" id="2082724"/>
    <lineage>
        <taxon>Bacteria</taxon>
        <taxon>Pseudomonadati</taxon>
        <taxon>Pseudomonadota</taxon>
        <taxon>Gammaproteobacteria</taxon>
        <taxon>Cellvibrionales</taxon>
        <taxon>Cellvibrionaceae</taxon>
        <taxon>Cellvibrio</taxon>
    </lineage>
</organism>
<gene>
    <name evidence="2" type="ORF">C4F51_04450</name>
</gene>
<feature type="transmembrane region" description="Helical" evidence="1">
    <location>
        <begin position="71"/>
        <end position="91"/>
    </location>
</feature>
<accession>A0A928V5E6</accession>
<keyword evidence="1" id="KW-1133">Transmembrane helix</keyword>
<keyword evidence="3" id="KW-1185">Reference proteome</keyword>
<reference evidence="2" key="1">
    <citation type="submission" date="2018-07" db="EMBL/GenBank/DDBJ databases">
        <title>Genome assembly of strain Ka43.</title>
        <authorList>
            <person name="Kukolya J."/>
            <person name="Nagy I."/>
            <person name="Horvath B."/>
            <person name="Toth A."/>
        </authorList>
    </citation>
    <scope>NUCLEOTIDE SEQUENCE</scope>
    <source>
        <strain evidence="2">KB43</strain>
    </source>
</reference>
<dbReference type="Proteomes" id="UP000652567">
    <property type="component" value="Unassembled WGS sequence"/>
</dbReference>
<dbReference type="InterPro" id="IPR021762">
    <property type="entry name" value="DUF3325"/>
</dbReference>
<evidence type="ECO:0000313" key="3">
    <source>
        <dbReference type="Proteomes" id="UP000652567"/>
    </source>
</evidence>
<feature type="transmembrane region" description="Helical" evidence="1">
    <location>
        <begin position="43"/>
        <end position="64"/>
    </location>
</feature>
<protein>
    <submittedName>
        <fullName evidence="2">DUF3325 domain-containing protein</fullName>
    </submittedName>
</protein>
<evidence type="ECO:0000256" key="1">
    <source>
        <dbReference type="SAM" id="Phobius"/>
    </source>
</evidence>
<proteinExistence type="predicted"/>
<sequence length="118" mass="12600">MSSLFANLSAVLLVFCGFAAISLTIKRHYADIHGRGEAGPQLSRYLTVGGWIALAVSLTIFIALEQFGNGLMLWCGTLTASGWILVLMLNYTTRQVIPAAGISLVLALLVGIGALFMR</sequence>
<dbReference type="AlphaFoldDB" id="A0A928V5E6"/>
<dbReference type="EMBL" id="PRDL01000001">
    <property type="protein sequence ID" value="MBE8716434.1"/>
    <property type="molecule type" value="Genomic_DNA"/>
</dbReference>
<name>A0A928V5E6_9GAMM</name>
<feature type="transmembrane region" description="Helical" evidence="1">
    <location>
        <begin position="97"/>
        <end position="117"/>
    </location>
</feature>
<keyword evidence="1" id="KW-0812">Transmembrane</keyword>
<dbReference type="Pfam" id="PF11804">
    <property type="entry name" value="DUF3325"/>
    <property type="match status" value="1"/>
</dbReference>
<dbReference type="RefSeq" id="WP_193907511.1">
    <property type="nucleotide sequence ID" value="NZ_PRDL01000001.1"/>
</dbReference>
<comment type="caution">
    <text evidence="2">The sequence shown here is derived from an EMBL/GenBank/DDBJ whole genome shotgun (WGS) entry which is preliminary data.</text>
</comment>